<dbReference type="Gene3D" id="3.90.25.10">
    <property type="entry name" value="UDP-galactose 4-epimerase, domain 1"/>
    <property type="match status" value="1"/>
</dbReference>
<dbReference type="Proteomes" id="UP000178606">
    <property type="component" value="Unassembled WGS sequence"/>
</dbReference>
<evidence type="ECO:0000259" key="2">
    <source>
        <dbReference type="Pfam" id="PF01370"/>
    </source>
</evidence>
<dbReference type="SUPFAM" id="SSF51735">
    <property type="entry name" value="NAD(P)-binding Rossmann-fold domains"/>
    <property type="match status" value="1"/>
</dbReference>
<evidence type="ECO:0000313" key="3">
    <source>
        <dbReference type="EMBL" id="OGG46473.1"/>
    </source>
</evidence>
<organism evidence="3 4">
    <name type="scientific">Handelsmanbacteria sp. (strain RIFCSPLOWO2_12_FULL_64_10)</name>
    <dbReference type="NCBI Taxonomy" id="1817868"/>
    <lineage>
        <taxon>Bacteria</taxon>
        <taxon>Candidatus Handelsmaniibacteriota</taxon>
    </lineage>
</organism>
<dbReference type="EMBL" id="MFKF01000312">
    <property type="protein sequence ID" value="OGG46473.1"/>
    <property type="molecule type" value="Genomic_DNA"/>
</dbReference>
<evidence type="ECO:0000256" key="1">
    <source>
        <dbReference type="ARBA" id="ARBA00007637"/>
    </source>
</evidence>
<evidence type="ECO:0000313" key="4">
    <source>
        <dbReference type="Proteomes" id="UP000178606"/>
    </source>
</evidence>
<comment type="similarity">
    <text evidence="1">Belongs to the NAD(P)-dependent epimerase/dehydratase family.</text>
</comment>
<dbReference type="InterPro" id="IPR036291">
    <property type="entry name" value="NAD(P)-bd_dom_sf"/>
</dbReference>
<protein>
    <recommendedName>
        <fullName evidence="2">NAD-dependent epimerase/dehydratase domain-containing protein</fullName>
    </recommendedName>
</protein>
<gene>
    <name evidence="3" type="ORF">A3F84_11725</name>
</gene>
<accession>A0A1F6CBH2</accession>
<name>A0A1F6CBH2_HANXR</name>
<dbReference type="InterPro" id="IPR001509">
    <property type="entry name" value="Epimerase_deHydtase"/>
</dbReference>
<proteinExistence type="inferred from homology"/>
<sequence length="331" mass="35860">MKIVVTGGAGFIGSHVADACVAAGHEVVVLDDLSRGDRRNLHPKARFYEIDVCDPDVKEIFMDERPEALSHHAAQISVSDSVRDPVRDAQINVLGTVNLLEAAVAAGTRKVIFASTGGAMYGEVEGAPAGEDSPRLPISPYAVSKISAEFYLGYYRRQRGLRYTTLRYANVYGPRQSPHGEAGAVAIFATATLSGKAPRLFAARQVGDAGGIRDYVYVGDVVRANTIALERGDDDVFNIATATGTATADLYRLVATAVEFQDPPEFALPRPGDLLRSVISHKKAEHVLGWRPETSLQEGIRKTVEYFRQQTAVSDQRSALISETSNVKRQT</sequence>
<reference evidence="3 4" key="1">
    <citation type="journal article" date="2016" name="Nat. Commun.">
        <title>Thousands of microbial genomes shed light on interconnected biogeochemical processes in an aquifer system.</title>
        <authorList>
            <person name="Anantharaman K."/>
            <person name="Brown C.T."/>
            <person name="Hug L.A."/>
            <person name="Sharon I."/>
            <person name="Castelle C.J."/>
            <person name="Probst A.J."/>
            <person name="Thomas B.C."/>
            <person name="Singh A."/>
            <person name="Wilkins M.J."/>
            <person name="Karaoz U."/>
            <person name="Brodie E.L."/>
            <person name="Williams K.H."/>
            <person name="Hubbard S.S."/>
            <person name="Banfield J.F."/>
        </authorList>
    </citation>
    <scope>NUCLEOTIDE SEQUENCE [LARGE SCALE GENOMIC DNA]</scope>
    <source>
        <strain evidence="4">RIFCSPLOWO2_12_FULL_64_10</strain>
    </source>
</reference>
<dbReference type="Pfam" id="PF01370">
    <property type="entry name" value="Epimerase"/>
    <property type="match status" value="1"/>
</dbReference>
<comment type="caution">
    <text evidence="3">The sequence shown here is derived from an EMBL/GenBank/DDBJ whole genome shotgun (WGS) entry which is preliminary data.</text>
</comment>
<dbReference type="AlphaFoldDB" id="A0A1F6CBH2"/>
<dbReference type="Gene3D" id="3.40.50.720">
    <property type="entry name" value="NAD(P)-binding Rossmann-like Domain"/>
    <property type="match status" value="1"/>
</dbReference>
<dbReference type="PANTHER" id="PTHR43000">
    <property type="entry name" value="DTDP-D-GLUCOSE 4,6-DEHYDRATASE-RELATED"/>
    <property type="match status" value="1"/>
</dbReference>
<feature type="domain" description="NAD-dependent epimerase/dehydratase" evidence="2">
    <location>
        <begin position="3"/>
        <end position="240"/>
    </location>
</feature>